<dbReference type="PROSITE" id="PS50235">
    <property type="entry name" value="USP_3"/>
    <property type="match status" value="1"/>
</dbReference>
<dbReference type="EMBL" id="KT755332">
    <property type="protein sequence ID" value="ALS05166.1"/>
    <property type="molecule type" value="mRNA"/>
</dbReference>
<dbReference type="InterPro" id="IPR018200">
    <property type="entry name" value="USP_CS"/>
</dbReference>
<dbReference type="GO" id="GO:0016579">
    <property type="term" value="P:protein deubiquitination"/>
    <property type="evidence" value="ECO:0007669"/>
    <property type="project" value="InterPro"/>
</dbReference>
<dbReference type="InterPro" id="IPR038765">
    <property type="entry name" value="Papain-like_cys_pep_sf"/>
</dbReference>
<dbReference type="SUPFAM" id="SSF54001">
    <property type="entry name" value="Cysteine proteinases"/>
    <property type="match status" value="1"/>
</dbReference>
<reference evidence="2" key="1">
    <citation type="journal article" date="2015" name="Sci. Rep.">
        <title>Spliced leader RNA trans-splicing discovered in copepods.</title>
        <authorList>
            <person name="Yang F."/>
            <person name="Xu D."/>
            <person name="Zhuang Y."/>
            <person name="Yi X."/>
            <person name="Huang Y."/>
            <person name="Chen H."/>
            <person name="Lin S."/>
            <person name="Campbell D.A."/>
            <person name="Sturm N.R."/>
            <person name="Liu G."/>
            <person name="Zhang H."/>
        </authorList>
    </citation>
    <scope>NUCLEOTIDE SEQUENCE</scope>
</reference>
<feature type="domain" description="USP" evidence="1">
    <location>
        <begin position="1"/>
        <end position="84"/>
    </location>
</feature>
<dbReference type="AlphaFoldDB" id="A0A0U2UQ83"/>
<evidence type="ECO:0000259" key="1">
    <source>
        <dbReference type="PROSITE" id="PS50235"/>
    </source>
</evidence>
<dbReference type="InterPro" id="IPR028889">
    <property type="entry name" value="USP"/>
</dbReference>
<dbReference type="InterPro" id="IPR001394">
    <property type="entry name" value="Peptidase_C19_UCH"/>
</dbReference>
<dbReference type="GO" id="GO:0004843">
    <property type="term" value="F:cysteine-type deubiquitinase activity"/>
    <property type="evidence" value="ECO:0007669"/>
    <property type="project" value="InterPro"/>
</dbReference>
<organism evidence="2">
    <name type="scientific">Paracalanus parvus</name>
    <dbReference type="NCBI Taxonomy" id="187406"/>
    <lineage>
        <taxon>Eukaryota</taxon>
        <taxon>Metazoa</taxon>
        <taxon>Ecdysozoa</taxon>
        <taxon>Arthropoda</taxon>
        <taxon>Crustacea</taxon>
        <taxon>Multicrustacea</taxon>
        <taxon>Hexanauplia</taxon>
        <taxon>Copepoda</taxon>
        <taxon>Calanoida</taxon>
        <taxon>Paracalanidae</taxon>
        <taxon>Paracalanus</taxon>
    </lineage>
</organism>
<dbReference type="PROSITE" id="PS00973">
    <property type="entry name" value="USP_2"/>
    <property type="match status" value="1"/>
</dbReference>
<dbReference type="Gene3D" id="3.90.70.10">
    <property type="entry name" value="Cysteine proteinases"/>
    <property type="match status" value="1"/>
</dbReference>
<keyword evidence="2" id="KW-0378">Hydrolase</keyword>
<sequence length="87" mass="9936">MSSWARPRLGQGNKAQYQYSLRAVIVHSGGIHSGHYITYRKGPFGSKSANKWFYTSDPLRGGQQDAGIHAVLRKDVRHRFYIIVIIY</sequence>
<evidence type="ECO:0000313" key="2">
    <source>
        <dbReference type="EMBL" id="ALS05166.1"/>
    </source>
</evidence>
<name>A0A0U2UQ83_9MAXI</name>
<dbReference type="Pfam" id="PF00443">
    <property type="entry name" value="UCH"/>
    <property type="match status" value="1"/>
</dbReference>
<protein>
    <submittedName>
        <fullName evidence="2">Ubiquitin carboxyl-terminal hydrolase 30</fullName>
    </submittedName>
</protein>
<proteinExistence type="evidence at transcript level"/>
<accession>A0A0U2UQ83</accession>